<evidence type="ECO:0000313" key="3">
    <source>
        <dbReference type="Proteomes" id="UP000831782"/>
    </source>
</evidence>
<feature type="transmembrane region" description="Helical" evidence="1">
    <location>
        <begin position="145"/>
        <end position="171"/>
    </location>
</feature>
<evidence type="ECO:0000256" key="1">
    <source>
        <dbReference type="SAM" id="Phobius"/>
    </source>
</evidence>
<dbReference type="InterPro" id="IPR006938">
    <property type="entry name" value="DUF624"/>
</dbReference>
<feature type="transmembrane region" description="Helical" evidence="1">
    <location>
        <begin position="71"/>
        <end position="94"/>
    </location>
</feature>
<name>A0ABY4F7L3_9BACI</name>
<keyword evidence="1" id="KW-0812">Transmembrane</keyword>
<dbReference type="EMBL" id="CP095072">
    <property type="protein sequence ID" value="UOQ50441.1"/>
    <property type="molecule type" value="Genomic_DNA"/>
</dbReference>
<accession>A0ABY4F7L3</accession>
<feature type="transmembrane region" description="Helical" evidence="1">
    <location>
        <begin position="177"/>
        <end position="198"/>
    </location>
</feature>
<organism evidence="2 3">
    <name type="scientific">Gracilibacillus caseinilyticus</name>
    <dbReference type="NCBI Taxonomy" id="2932256"/>
    <lineage>
        <taxon>Bacteria</taxon>
        <taxon>Bacillati</taxon>
        <taxon>Bacillota</taxon>
        <taxon>Bacilli</taxon>
        <taxon>Bacillales</taxon>
        <taxon>Bacillaceae</taxon>
        <taxon>Gracilibacillus</taxon>
    </lineage>
</organism>
<keyword evidence="1" id="KW-0472">Membrane</keyword>
<proteinExistence type="predicted"/>
<feature type="transmembrane region" description="Helical" evidence="1">
    <location>
        <begin position="106"/>
        <end position="133"/>
    </location>
</feature>
<sequence>MNAVKLTEIARNFCIALLKLVYLNLLWFFFMIIGLGIFGIAPATVALCNVEKSWLEKQHISSIFREYWNQFRFHFVKSNGLAILLFVIGFLLYFDLKFFIDRGGAFNQIISIVLFILSVWFMITVIYILPIYTKYQLKLVDYIKYAFILGMLNPLKTFGMTISAGGMIYLSFYIPQILYSLGISLTCFIVMIIALQAIEDLSALQHKYAK</sequence>
<reference evidence="2 3" key="1">
    <citation type="submission" date="2022-04" db="EMBL/GenBank/DDBJ databases">
        <title>Gracilibacillus sp. isolated from saltern.</title>
        <authorList>
            <person name="Won M."/>
            <person name="Lee C.-M."/>
            <person name="Woen H.-Y."/>
            <person name="Kwon S.-W."/>
        </authorList>
    </citation>
    <scope>NUCLEOTIDE SEQUENCE [LARGE SCALE GENOMIC DNA]</scope>
    <source>
        <strain evidence="2 3">SSWR10-1</strain>
    </source>
</reference>
<dbReference type="Pfam" id="PF04854">
    <property type="entry name" value="DUF624"/>
    <property type="match status" value="1"/>
</dbReference>
<keyword evidence="1" id="KW-1133">Transmembrane helix</keyword>
<gene>
    <name evidence="2" type="ORF">MUN88_10475</name>
</gene>
<evidence type="ECO:0000313" key="2">
    <source>
        <dbReference type="EMBL" id="UOQ50441.1"/>
    </source>
</evidence>
<protein>
    <submittedName>
        <fullName evidence="2">DUF624 domain-containing protein</fullName>
    </submittedName>
</protein>
<dbReference type="RefSeq" id="WP_244724158.1">
    <property type="nucleotide sequence ID" value="NZ_CP095072.1"/>
</dbReference>
<keyword evidence="3" id="KW-1185">Reference proteome</keyword>
<feature type="transmembrane region" description="Helical" evidence="1">
    <location>
        <begin position="25"/>
        <end position="50"/>
    </location>
</feature>
<dbReference type="Proteomes" id="UP000831782">
    <property type="component" value="Chromosome"/>
</dbReference>